<dbReference type="EMBL" id="CAEZTU010000020">
    <property type="protein sequence ID" value="CAB4577003.1"/>
    <property type="molecule type" value="Genomic_DNA"/>
</dbReference>
<dbReference type="PIRSF" id="PIRSF002811">
    <property type="entry name" value="DnaG"/>
    <property type="match status" value="1"/>
</dbReference>
<dbReference type="CDD" id="cd03364">
    <property type="entry name" value="TOPRIM_DnaG_primases"/>
    <property type="match status" value="1"/>
</dbReference>
<keyword evidence="3" id="KW-0639">Primosome</keyword>
<evidence type="ECO:0000313" key="14">
    <source>
        <dbReference type="EMBL" id="CAB4577003.1"/>
    </source>
</evidence>
<evidence type="ECO:0000256" key="6">
    <source>
        <dbReference type="ARBA" id="ARBA00022705"/>
    </source>
</evidence>
<feature type="domain" description="Toprim" evidence="13">
    <location>
        <begin position="261"/>
        <end position="347"/>
    </location>
</feature>
<evidence type="ECO:0000256" key="5">
    <source>
        <dbReference type="ARBA" id="ARBA00022695"/>
    </source>
</evidence>
<dbReference type="Gene3D" id="1.10.860.10">
    <property type="entry name" value="DNAb Helicase, Chain A"/>
    <property type="match status" value="1"/>
</dbReference>
<evidence type="ECO:0000256" key="9">
    <source>
        <dbReference type="ARBA" id="ARBA00022833"/>
    </source>
</evidence>
<evidence type="ECO:0000256" key="10">
    <source>
        <dbReference type="ARBA" id="ARBA00022842"/>
    </source>
</evidence>
<dbReference type="PANTHER" id="PTHR30313">
    <property type="entry name" value="DNA PRIMASE"/>
    <property type="match status" value="1"/>
</dbReference>
<name>A0A6J6ER39_9ZZZZ</name>
<proteinExistence type="inferred from homology"/>
<dbReference type="InterPro" id="IPR050219">
    <property type="entry name" value="DnaG_primase"/>
</dbReference>
<evidence type="ECO:0000256" key="7">
    <source>
        <dbReference type="ARBA" id="ARBA00022723"/>
    </source>
</evidence>
<dbReference type="GO" id="GO:1990077">
    <property type="term" value="C:primosome complex"/>
    <property type="evidence" value="ECO:0007669"/>
    <property type="project" value="UniProtKB-KW"/>
</dbReference>
<dbReference type="InterPro" id="IPR034151">
    <property type="entry name" value="TOPRIM_DnaG_bac"/>
</dbReference>
<evidence type="ECO:0000256" key="2">
    <source>
        <dbReference type="ARBA" id="ARBA00022478"/>
    </source>
</evidence>
<keyword evidence="2" id="KW-0240">DNA-directed RNA polymerase</keyword>
<dbReference type="SMART" id="SM00400">
    <property type="entry name" value="ZnF_CHCC"/>
    <property type="match status" value="1"/>
</dbReference>
<dbReference type="Gene3D" id="3.90.580.10">
    <property type="entry name" value="Zinc finger, CHC2-type domain"/>
    <property type="match status" value="1"/>
</dbReference>
<dbReference type="Pfam" id="PF13662">
    <property type="entry name" value="Toprim_4"/>
    <property type="match status" value="1"/>
</dbReference>
<dbReference type="InterPro" id="IPR002694">
    <property type="entry name" value="Znf_CHC2"/>
</dbReference>
<keyword evidence="9" id="KW-0862">Zinc</keyword>
<keyword evidence="12" id="KW-0804">Transcription</keyword>
<reference evidence="14" key="1">
    <citation type="submission" date="2020-05" db="EMBL/GenBank/DDBJ databases">
        <authorList>
            <person name="Chiriac C."/>
            <person name="Salcher M."/>
            <person name="Ghai R."/>
            <person name="Kavagutti S V."/>
        </authorList>
    </citation>
    <scope>NUCLEOTIDE SEQUENCE</scope>
</reference>
<dbReference type="InterPro" id="IPR013173">
    <property type="entry name" value="DNA_primase_DnaG_DnaB-bd_dom"/>
</dbReference>
<keyword evidence="4" id="KW-0808">Transferase</keyword>
<dbReference type="Pfam" id="PF08275">
    <property type="entry name" value="DNAG_N"/>
    <property type="match status" value="1"/>
</dbReference>
<keyword evidence="5" id="KW-0548">Nucleotidyltransferase</keyword>
<keyword evidence="6" id="KW-0235">DNA replication</keyword>
<dbReference type="InterPro" id="IPR037068">
    <property type="entry name" value="DNA_primase_core_N_sf"/>
</dbReference>
<dbReference type="Gene3D" id="3.40.1360.10">
    <property type="match status" value="1"/>
</dbReference>
<dbReference type="NCBIfam" id="TIGR01391">
    <property type="entry name" value="dnaG"/>
    <property type="match status" value="1"/>
</dbReference>
<dbReference type="GO" id="GO:0003899">
    <property type="term" value="F:DNA-directed RNA polymerase activity"/>
    <property type="evidence" value="ECO:0007669"/>
    <property type="project" value="InterPro"/>
</dbReference>
<dbReference type="AlphaFoldDB" id="A0A6J6ER39"/>
<dbReference type="InterPro" id="IPR006171">
    <property type="entry name" value="TOPRIM_dom"/>
</dbReference>
<keyword evidence="8" id="KW-0863">Zinc-finger</keyword>
<dbReference type="SUPFAM" id="SSF56731">
    <property type="entry name" value="DNA primase core"/>
    <property type="match status" value="1"/>
</dbReference>
<keyword evidence="10" id="KW-0460">Magnesium</keyword>
<dbReference type="InterPro" id="IPR006295">
    <property type="entry name" value="DNA_primase_DnaG"/>
</dbReference>
<evidence type="ECO:0000256" key="3">
    <source>
        <dbReference type="ARBA" id="ARBA00022515"/>
    </source>
</evidence>
<dbReference type="InterPro" id="IPR019475">
    <property type="entry name" value="DNA_primase_DnaB-bd"/>
</dbReference>
<keyword evidence="7" id="KW-0479">Metal-binding</keyword>
<dbReference type="Gene3D" id="3.90.980.10">
    <property type="entry name" value="DNA primase, catalytic core, N-terminal domain"/>
    <property type="match status" value="1"/>
</dbReference>
<dbReference type="Pfam" id="PF10410">
    <property type="entry name" value="DnaB_bind"/>
    <property type="match status" value="1"/>
</dbReference>
<organism evidence="14">
    <name type="scientific">freshwater metagenome</name>
    <dbReference type="NCBI Taxonomy" id="449393"/>
    <lineage>
        <taxon>unclassified sequences</taxon>
        <taxon>metagenomes</taxon>
        <taxon>ecological metagenomes</taxon>
    </lineage>
</organism>
<dbReference type="FunFam" id="3.90.980.10:FF:000001">
    <property type="entry name" value="DNA primase"/>
    <property type="match status" value="1"/>
</dbReference>
<sequence length="611" mass="67823">MAGRIRNEDVVLVRERARIDEVVREHVSLKSAGGASLKGLCPFHDEKSPSFHVTPSKGFWYCFGCGEGGDVIGFLQRIEHLSFAEVVEKLARKYNISLRYDESSYKTGVNAGQRTRLVEANKLAAEFFASNLNSPEADTGRKFLTERGFDKEAALKFGVGYALKGWDSLTNHLKQKGFTEAELTLSGLSVAGQRGVYDRFRGRLTWPIRDASGDVVGFGARRLYDDDQGPKYLNTPETPVYKKSQVLYGIDLARKEIATSKQAVIVEGYTDVMACHLAGVTTAVATCGTAFGEDHARVLRRFLMDQEQLRGEIIYTFDGDEAGRKAALKAFNLDQSFVAQTFVAVESSGLDPCELRQKSGNDAILALVKSRVPLFEFVIKSTIASFDLNTAEGRVSALRAAAPVVAGIKDVALRPEYTRMLAGWLGADSNTVVQAVGSASNKRSRIDTDNLNKKPEVKEILKDTVETSMERECLKLTFQFPELVTTWFTQLTPDCFSHPKYREIFESISNIELSEISANNAHDSTEDAEQRALIAALSVEEFKANVEPRYVDSVFARVLEINAGRTIADLKSQLQRLDPQSQGSEHDRMFQQLLSIEEFRRALREQSLGTS</sequence>
<dbReference type="Pfam" id="PF08278">
    <property type="entry name" value="DnaG_DnaB_bind"/>
    <property type="match status" value="1"/>
</dbReference>
<dbReference type="HAMAP" id="MF_00974">
    <property type="entry name" value="DNA_primase_DnaG"/>
    <property type="match status" value="1"/>
</dbReference>
<dbReference type="GO" id="GO:0005737">
    <property type="term" value="C:cytoplasm"/>
    <property type="evidence" value="ECO:0007669"/>
    <property type="project" value="TreeGrafter"/>
</dbReference>
<dbReference type="InterPro" id="IPR036977">
    <property type="entry name" value="DNA_primase_Znf_CHC2"/>
</dbReference>
<dbReference type="GO" id="GO:0000428">
    <property type="term" value="C:DNA-directed RNA polymerase complex"/>
    <property type="evidence" value="ECO:0007669"/>
    <property type="project" value="UniProtKB-KW"/>
</dbReference>
<keyword evidence="11" id="KW-0238">DNA-binding</keyword>
<gene>
    <name evidence="14" type="ORF">UFOPK1740_00634</name>
</gene>
<evidence type="ECO:0000256" key="4">
    <source>
        <dbReference type="ARBA" id="ARBA00022679"/>
    </source>
</evidence>
<protein>
    <submittedName>
        <fullName evidence="14">Unannotated protein</fullName>
    </submittedName>
</protein>
<dbReference type="InterPro" id="IPR016136">
    <property type="entry name" value="DNA_helicase_N/primase_C"/>
</dbReference>
<dbReference type="InterPro" id="IPR013264">
    <property type="entry name" value="DNAG_N"/>
</dbReference>
<dbReference type="GO" id="GO:0008270">
    <property type="term" value="F:zinc ion binding"/>
    <property type="evidence" value="ECO:0007669"/>
    <property type="project" value="UniProtKB-KW"/>
</dbReference>
<dbReference type="PROSITE" id="PS50880">
    <property type="entry name" value="TOPRIM"/>
    <property type="match status" value="1"/>
</dbReference>
<dbReference type="SUPFAM" id="SSF57783">
    <property type="entry name" value="Zinc beta-ribbon"/>
    <property type="match status" value="1"/>
</dbReference>
<dbReference type="SMART" id="SM00493">
    <property type="entry name" value="TOPRIM"/>
    <property type="match status" value="1"/>
</dbReference>
<dbReference type="GO" id="GO:0003677">
    <property type="term" value="F:DNA binding"/>
    <property type="evidence" value="ECO:0007669"/>
    <property type="project" value="UniProtKB-KW"/>
</dbReference>
<comment type="cofactor">
    <cofactor evidence="1">
        <name>Zn(2+)</name>
        <dbReference type="ChEBI" id="CHEBI:29105"/>
    </cofactor>
</comment>
<dbReference type="FunFam" id="3.90.580.10:FF:000001">
    <property type="entry name" value="DNA primase"/>
    <property type="match status" value="1"/>
</dbReference>
<evidence type="ECO:0000256" key="12">
    <source>
        <dbReference type="ARBA" id="ARBA00023163"/>
    </source>
</evidence>
<evidence type="ECO:0000256" key="8">
    <source>
        <dbReference type="ARBA" id="ARBA00022771"/>
    </source>
</evidence>
<dbReference type="GO" id="GO:0006269">
    <property type="term" value="P:DNA replication, synthesis of primer"/>
    <property type="evidence" value="ECO:0007669"/>
    <property type="project" value="UniProtKB-KW"/>
</dbReference>
<dbReference type="Pfam" id="PF01807">
    <property type="entry name" value="Zn_ribbon_DnaG"/>
    <property type="match status" value="1"/>
</dbReference>
<dbReference type="InterPro" id="IPR030846">
    <property type="entry name" value="DnaG_bac"/>
</dbReference>
<evidence type="ECO:0000256" key="1">
    <source>
        <dbReference type="ARBA" id="ARBA00001947"/>
    </source>
</evidence>
<accession>A0A6J6ER39</accession>
<dbReference type="PANTHER" id="PTHR30313:SF2">
    <property type="entry name" value="DNA PRIMASE"/>
    <property type="match status" value="1"/>
</dbReference>
<evidence type="ECO:0000259" key="13">
    <source>
        <dbReference type="PROSITE" id="PS50880"/>
    </source>
</evidence>
<evidence type="ECO:0000256" key="11">
    <source>
        <dbReference type="ARBA" id="ARBA00023125"/>
    </source>
</evidence>